<reference evidence="5" key="1">
    <citation type="submission" date="2016-10" db="EMBL/GenBank/DDBJ databases">
        <authorList>
            <person name="Varghese N."/>
            <person name="Submissions S."/>
        </authorList>
    </citation>
    <scope>NUCLEOTIDE SEQUENCE [LARGE SCALE GENOMIC DNA]</scope>
    <source>
        <strain evidence="5">DSM 4771</strain>
    </source>
</reference>
<dbReference type="AlphaFoldDB" id="A0A1G8UBW9"/>
<feature type="domain" description="NADH:flavin oxidoreductase/NADH oxidase N-terminal" evidence="3">
    <location>
        <begin position="17"/>
        <end position="339"/>
    </location>
</feature>
<dbReference type="InterPro" id="IPR001155">
    <property type="entry name" value="OxRdtase_FMN_N"/>
</dbReference>
<organism evidence="4 5">
    <name type="scientific">Salimicrobium halophilum</name>
    <dbReference type="NCBI Taxonomy" id="86666"/>
    <lineage>
        <taxon>Bacteria</taxon>
        <taxon>Bacillati</taxon>
        <taxon>Bacillota</taxon>
        <taxon>Bacilli</taxon>
        <taxon>Bacillales</taxon>
        <taxon>Bacillaceae</taxon>
        <taxon>Salimicrobium</taxon>
    </lineage>
</organism>
<evidence type="ECO:0000313" key="4">
    <source>
        <dbReference type="EMBL" id="SDJ51228.1"/>
    </source>
</evidence>
<dbReference type="CDD" id="cd04733">
    <property type="entry name" value="OYE_like_2_FMN"/>
    <property type="match status" value="1"/>
</dbReference>
<protein>
    <submittedName>
        <fullName evidence="4">2,4-dienoyl-CoA reductase</fullName>
    </submittedName>
</protein>
<evidence type="ECO:0000259" key="3">
    <source>
        <dbReference type="Pfam" id="PF00724"/>
    </source>
</evidence>
<dbReference type="Pfam" id="PF00724">
    <property type="entry name" value="Oxidored_FMN"/>
    <property type="match status" value="1"/>
</dbReference>
<dbReference type="GO" id="GO:0010181">
    <property type="term" value="F:FMN binding"/>
    <property type="evidence" value="ECO:0007669"/>
    <property type="project" value="InterPro"/>
</dbReference>
<gene>
    <name evidence="4" type="ORF">SAMN04490247_2164</name>
</gene>
<dbReference type="Proteomes" id="UP000199225">
    <property type="component" value="Unassembled WGS sequence"/>
</dbReference>
<keyword evidence="2" id="KW-0560">Oxidoreductase</keyword>
<dbReference type="SUPFAM" id="SSF51395">
    <property type="entry name" value="FMN-linked oxidoreductases"/>
    <property type="match status" value="1"/>
</dbReference>
<name>A0A1G8UBW9_9BACI</name>
<dbReference type="InterPro" id="IPR051799">
    <property type="entry name" value="NADH_flavin_oxidoreductase"/>
</dbReference>
<dbReference type="STRING" id="86666.SAMN04490247_2164"/>
<dbReference type="PANTHER" id="PTHR43656:SF2">
    <property type="entry name" value="BINDING OXIDOREDUCTASE, PUTATIVE (AFU_ORTHOLOGUE AFUA_2G08260)-RELATED"/>
    <property type="match status" value="1"/>
</dbReference>
<keyword evidence="5" id="KW-1185">Reference proteome</keyword>
<dbReference type="OrthoDB" id="9772736at2"/>
<dbReference type="EMBL" id="FNEV01000006">
    <property type="protein sequence ID" value="SDJ51228.1"/>
    <property type="molecule type" value="Genomic_DNA"/>
</dbReference>
<proteinExistence type="predicted"/>
<evidence type="ECO:0000256" key="1">
    <source>
        <dbReference type="ARBA" id="ARBA00022630"/>
    </source>
</evidence>
<sequence>MTYYLSEPLLLEKRGAIVKNRFMKSAMSEGMASEDHAPTEELIHLYERWAEGGAGLVVTGNVMITGDALGEPGNVVLEDASDLHLFRKWAKAGKKNGNEFWMQINHPGKQVVRGLVKEGHAPSAIPFSPDLQRFFAPPRALTTAGIHEVIRRFKRTALLAKEAGFTGVQIHAAHGYLISQFLSPRHNQRTDEWGGPIENRARFLREVCRAVRSEVGEDYPVGVKINSADFMKAGFTEEESIYVIKSLEEFGIDLIEISGGTYEKAVMTGKGTTESKREAYFLEYAERLKKETTIPIAVTGGFRTKEGMEQALAAGGTDMIGLARPLAVDPSIPDKLLKGELETLDLPAVKTGIPAIDKGGMMEIMWFSQQLDRIGKGQEAKPNFSPKLSLLKSLWENGTGILKKRRV</sequence>
<dbReference type="Gene3D" id="3.20.20.70">
    <property type="entry name" value="Aldolase class I"/>
    <property type="match status" value="1"/>
</dbReference>
<dbReference type="RefSeq" id="WP_093193885.1">
    <property type="nucleotide sequence ID" value="NZ_FNEV01000006.1"/>
</dbReference>
<dbReference type="InterPro" id="IPR013785">
    <property type="entry name" value="Aldolase_TIM"/>
</dbReference>
<dbReference type="GO" id="GO:0016491">
    <property type="term" value="F:oxidoreductase activity"/>
    <property type="evidence" value="ECO:0007669"/>
    <property type="project" value="UniProtKB-KW"/>
</dbReference>
<evidence type="ECO:0000313" key="5">
    <source>
        <dbReference type="Proteomes" id="UP000199225"/>
    </source>
</evidence>
<evidence type="ECO:0000256" key="2">
    <source>
        <dbReference type="ARBA" id="ARBA00023002"/>
    </source>
</evidence>
<accession>A0A1G8UBW9</accession>
<dbReference type="PANTHER" id="PTHR43656">
    <property type="entry name" value="BINDING OXIDOREDUCTASE, PUTATIVE (AFU_ORTHOLOGUE AFUA_2G08260)-RELATED"/>
    <property type="match status" value="1"/>
</dbReference>
<keyword evidence="1" id="KW-0285">Flavoprotein</keyword>